<comment type="caution">
    <text evidence="4">The sequence shown here is derived from an EMBL/GenBank/DDBJ whole genome shotgun (WGS) entry which is preliminary data.</text>
</comment>
<dbReference type="PANTHER" id="PTHR11808:SF15">
    <property type="entry name" value="CYSTATHIONINE GAMMA-LYASE"/>
    <property type="match status" value="1"/>
</dbReference>
<keyword evidence="2 3" id="KW-0663">Pyridoxal phosphate</keyword>
<evidence type="ECO:0000313" key="5">
    <source>
        <dbReference type="Proteomes" id="UP000289650"/>
    </source>
</evidence>
<name>A0A4Q2A7Z3_9BURK</name>
<organism evidence="4 5">
    <name type="scientific">Burkholderia stabilis</name>
    <dbReference type="NCBI Taxonomy" id="95485"/>
    <lineage>
        <taxon>Bacteria</taxon>
        <taxon>Pseudomonadati</taxon>
        <taxon>Pseudomonadota</taxon>
        <taxon>Betaproteobacteria</taxon>
        <taxon>Burkholderiales</taxon>
        <taxon>Burkholderiaceae</taxon>
        <taxon>Burkholderia</taxon>
        <taxon>Burkholderia cepacia complex</taxon>
    </lineage>
</organism>
<dbReference type="GO" id="GO:0030170">
    <property type="term" value="F:pyridoxal phosphate binding"/>
    <property type="evidence" value="ECO:0007669"/>
    <property type="project" value="InterPro"/>
</dbReference>
<dbReference type="GO" id="GO:0019343">
    <property type="term" value="P:cysteine biosynthetic process via cystathionine"/>
    <property type="evidence" value="ECO:0007669"/>
    <property type="project" value="TreeGrafter"/>
</dbReference>
<dbReference type="RefSeq" id="WP_129517775.1">
    <property type="nucleotide sequence ID" value="NZ_QWEX01000003.1"/>
</dbReference>
<dbReference type="Pfam" id="PF01053">
    <property type="entry name" value="Cys_Met_Meta_PP"/>
    <property type="match status" value="1"/>
</dbReference>
<reference evidence="4 5" key="1">
    <citation type="submission" date="2018-08" db="EMBL/GenBank/DDBJ databases">
        <title>Mountain-cultivated ginseng endophyte, Burkholderia stabilis and its activity against ginseng root rot disease.</title>
        <authorList>
            <person name="Tapan Kumar M."/>
            <person name="Bae H."/>
            <person name="Shanmugam G."/>
            <person name="Jeon J."/>
        </authorList>
    </citation>
    <scope>NUCLEOTIDE SEQUENCE [LARGE SCALE GENOMIC DNA]</scope>
    <source>
        <strain evidence="4 5">EB159</strain>
    </source>
</reference>
<comment type="cofactor">
    <cofactor evidence="1 3">
        <name>pyridoxal 5'-phosphate</name>
        <dbReference type="ChEBI" id="CHEBI:597326"/>
    </cofactor>
</comment>
<dbReference type="InterPro" id="IPR000277">
    <property type="entry name" value="Cys/Met-Metab_PyrdxlP-dep_enz"/>
</dbReference>
<dbReference type="AlphaFoldDB" id="A0A4Q2A7Z3"/>
<dbReference type="OrthoDB" id="9805807at2"/>
<dbReference type="GO" id="GO:0016740">
    <property type="term" value="F:transferase activity"/>
    <property type="evidence" value="ECO:0007669"/>
    <property type="project" value="UniProtKB-KW"/>
</dbReference>
<dbReference type="InterPro" id="IPR015422">
    <property type="entry name" value="PyrdxlP-dep_Trfase_small"/>
</dbReference>
<protein>
    <submittedName>
        <fullName evidence="4">PLP-dependent transferase</fullName>
    </submittedName>
</protein>
<evidence type="ECO:0000313" key="4">
    <source>
        <dbReference type="EMBL" id="RXV65333.1"/>
    </source>
</evidence>
<dbReference type="GO" id="GO:0019346">
    <property type="term" value="P:transsulfuration"/>
    <property type="evidence" value="ECO:0007669"/>
    <property type="project" value="InterPro"/>
</dbReference>
<dbReference type="PANTHER" id="PTHR11808">
    <property type="entry name" value="TRANS-SULFURATION ENZYME FAMILY MEMBER"/>
    <property type="match status" value="1"/>
</dbReference>
<proteinExistence type="inferred from homology"/>
<evidence type="ECO:0000256" key="3">
    <source>
        <dbReference type="RuleBase" id="RU362118"/>
    </source>
</evidence>
<accession>A0A4Q2A7Z3</accession>
<dbReference type="GO" id="GO:0004123">
    <property type="term" value="F:cystathionine gamma-lyase activity"/>
    <property type="evidence" value="ECO:0007669"/>
    <property type="project" value="TreeGrafter"/>
</dbReference>
<dbReference type="GO" id="GO:0005737">
    <property type="term" value="C:cytoplasm"/>
    <property type="evidence" value="ECO:0007669"/>
    <property type="project" value="TreeGrafter"/>
</dbReference>
<comment type="similarity">
    <text evidence="3">Belongs to the trans-sulfuration enzymes family.</text>
</comment>
<dbReference type="Proteomes" id="UP000289650">
    <property type="component" value="Unassembled WGS sequence"/>
</dbReference>
<evidence type="ECO:0000256" key="2">
    <source>
        <dbReference type="ARBA" id="ARBA00022898"/>
    </source>
</evidence>
<dbReference type="SUPFAM" id="SSF53383">
    <property type="entry name" value="PLP-dependent transferases"/>
    <property type="match status" value="1"/>
</dbReference>
<gene>
    <name evidence="4" type="ORF">D1006_35135</name>
</gene>
<dbReference type="Gene3D" id="3.90.1150.10">
    <property type="entry name" value="Aspartate Aminotransferase, domain 1"/>
    <property type="match status" value="1"/>
</dbReference>
<evidence type="ECO:0000256" key="1">
    <source>
        <dbReference type="ARBA" id="ARBA00001933"/>
    </source>
</evidence>
<dbReference type="EMBL" id="QWEX01000003">
    <property type="protein sequence ID" value="RXV65333.1"/>
    <property type="molecule type" value="Genomic_DNA"/>
</dbReference>
<sequence>MGLAIRGIRTLPLRLQRHALNARAVTAMLMQEFPTQKWRAAWKTPHAQTNGVSQQLNTGMFYLEFRDRLTAMQFVSALKLIRLAPTFGNVESLCYCYSGFSKFDDIAFDALNIPSGLVRLSIGLEDPADLLADVRQALHACLPGSA</sequence>
<keyword evidence="4" id="KW-0808">Transferase</keyword>
<dbReference type="InterPro" id="IPR015424">
    <property type="entry name" value="PyrdxlP-dep_Trfase"/>
</dbReference>